<dbReference type="Gene3D" id="1.25.40.10">
    <property type="entry name" value="Tetratricopeptide repeat domain"/>
    <property type="match status" value="2"/>
</dbReference>
<accession>A0A067MZL7</accession>
<feature type="region of interest" description="Disordered" evidence="2">
    <location>
        <begin position="1"/>
        <end position="22"/>
    </location>
</feature>
<evidence type="ECO:0000256" key="1">
    <source>
        <dbReference type="ARBA" id="ARBA00022737"/>
    </source>
</evidence>
<feature type="compositionally biased region" description="Low complexity" evidence="2">
    <location>
        <begin position="347"/>
        <end position="365"/>
    </location>
</feature>
<dbReference type="Pfam" id="PF08238">
    <property type="entry name" value="Sel1"/>
    <property type="match status" value="7"/>
</dbReference>
<dbReference type="SMART" id="SM00671">
    <property type="entry name" value="SEL1"/>
    <property type="match status" value="7"/>
</dbReference>
<evidence type="ECO:0000313" key="3">
    <source>
        <dbReference type="EMBL" id="KDQ17307.1"/>
    </source>
</evidence>
<dbReference type="InterPro" id="IPR051726">
    <property type="entry name" value="Chitin_Synth_Reg"/>
</dbReference>
<dbReference type="OrthoDB" id="272077at2759"/>
<dbReference type="SUPFAM" id="SSF81901">
    <property type="entry name" value="HCP-like"/>
    <property type="match status" value="2"/>
</dbReference>
<dbReference type="EMBL" id="KL198024">
    <property type="protein sequence ID" value="KDQ17307.1"/>
    <property type="molecule type" value="Genomic_DNA"/>
</dbReference>
<dbReference type="HOGENOM" id="CLU_443416_0_0_1"/>
<evidence type="ECO:0008006" key="5">
    <source>
        <dbReference type="Google" id="ProtNLM"/>
    </source>
</evidence>
<feature type="region of interest" description="Disordered" evidence="2">
    <location>
        <begin position="477"/>
        <end position="529"/>
    </location>
</feature>
<sequence>MAHLGVSSSSSPDSKPRPARYNYYSPVLSSSPQFKNDCKFQPSALVAPFPTVSSLAESAPSLNIWHVEKRLAWARETLALADRKLQDAAKRQSPDALTSPDPELDRLVKLAIKQVLSIASAAFDSNDVDPPACVPEALYLCGMAYSSESTDPTQRPSSDSEMAFQYFEKAASMGWAPAWFRLGRVCEVEGDSASARECYQRGVALGEKACIYRIGMAHLFGQLSLPRSHALAVPLLQRASELADTEFPQPAYVHGMLLLGELISIDIAPSAHALLAQMDTREIQKEALRLLTRAAYLGFSPAQYKLGYIYEHGVRPEASPFSLAPSASSSSHSECHSSIPPSPPASPTSSTSPSSVTTTAATATPESPPHIRPDPLLSIQYYALASAAGSPEADMALSKWFLCGAPGILEPSDQLAFDFALRAARERIPIAQFAMGYYLEMGVGVKRDWELARVWYEKAVQSGSKDALKRLTNLLSSDEPPRSPFEFPASPTSVTTGGGHFDDHPSMTARSYPHRDGEKQAGDIAMPITPPRSPIIFAVVGKGGSGANRNANMSTWRNHGPDRAQTSNRDRGHGHGGHSQSLDSGRPEPNGGARDRRSSIRSWMKHFRRGSSAGSK</sequence>
<feature type="region of interest" description="Disordered" evidence="2">
    <location>
        <begin position="548"/>
        <end position="616"/>
    </location>
</feature>
<dbReference type="STRING" id="930990.A0A067MZL7"/>
<dbReference type="InParanoid" id="A0A067MZL7"/>
<proteinExistence type="predicted"/>
<feature type="compositionally biased region" description="Low complexity" evidence="2">
    <location>
        <begin position="321"/>
        <end position="339"/>
    </location>
</feature>
<keyword evidence="1" id="KW-0677">Repeat</keyword>
<evidence type="ECO:0000313" key="4">
    <source>
        <dbReference type="Proteomes" id="UP000027195"/>
    </source>
</evidence>
<dbReference type="InterPro" id="IPR011990">
    <property type="entry name" value="TPR-like_helical_dom_sf"/>
</dbReference>
<protein>
    <recommendedName>
        <fullName evidence="5">HCP-like protein</fullName>
    </recommendedName>
</protein>
<keyword evidence="4" id="KW-1185">Reference proteome</keyword>
<feature type="compositionally biased region" description="Polar residues" evidence="2">
    <location>
        <begin position="548"/>
        <end position="557"/>
    </location>
</feature>
<dbReference type="InterPro" id="IPR006597">
    <property type="entry name" value="Sel1-like"/>
</dbReference>
<dbReference type="PANTHER" id="PTHR46430">
    <property type="entry name" value="PROTEIN SKT5-RELATED"/>
    <property type="match status" value="1"/>
</dbReference>
<dbReference type="AlphaFoldDB" id="A0A067MZL7"/>
<gene>
    <name evidence="3" type="ORF">BOTBODRAFT_30116</name>
</gene>
<organism evidence="3 4">
    <name type="scientific">Botryobasidium botryosum (strain FD-172 SS1)</name>
    <dbReference type="NCBI Taxonomy" id="930990"/>
    <lineage>
        <taxon>Eukaryota</taxon>
        <taxon>Fungi</taxon>
        <taxon>Dikarya</taxon>
        <taxon>Basidiomycota</taxon>
        <taxon>Agaricomycotina</taxon>
        <taxon>Agaricomycetes</taxon>
        <taxon>Cantharellales</taxon>
        <taxon>Botryobasidiaceae</taxon>
        <taxon>Botryobasidium</taxon>
    </lineage>
</organism>
<dbReference type="PANTHER" id="PTHR46430:SF2">
    <property type="entry name" value="CHITIN SYNTHASE REGULATORY FACTOR 4"/>
    <property type="match status" value="1"/>
</dbReference>
<reference evidence="4" key="1">
    <citation type="journal article" date="2014" name="Proc. Natl. Acad. Sci. U.S.A.">
        <title>Extensive sampling of basidiomycete genomes demonstrates inadequacy of the white-rot/brown-rot paradigm for wood decay fungi.</title>
        <authorList>
            <person name="Riley R."/>
            <person name="Salamov A.A."/>
            <person name="Brown D.W."/>
            <person name="Nagy L.G."/>
            <person name="Floudas D."/>
            <person name="Held B.W."/>
            <person name="Levasseur A."/>
            <person name="Lombard V."/>
            <person name="Morin E."/>
            <person name="Otillar R."/>
            <person name="Lindquist E.A."/>
            <person name="Sun H."/>
            <person name="LaButti K.M."/>
            <person name="Schmutz J."/>
            <person name="Jabbour D."/>
            <person name="Luo H."/>
            <person name="Baker S.E."/>
            <person name="Pisabarro A.G."/>
            <person name="Walton J.D."/>
            <person name="Blanchette R.A."/>
            <person name="Henrissat B."/>
            <person name="Martin F."/>
            <person name="Cullen D."/>
            <person name="Hibbett D.S."/>
            <person name="Grigoriev I.V."/>
        </authorList>
    </citation>
    <scope>NUCLEOTIDE SEQUENCE [LARGE SCALE GENOMIC DNA]</scope>
    <source>
        <strain evidence="4">FD-172 SS1</strain>
    </source>
</reference>
<feature type="region of interest" description="Disordered" evidence="2">
    <location>
        <begin position="321"/>
        <end position="371"/>
    </location>
</feature>
<name>A0A067MZL7_BOTB1</name>
<dbReference type="Proteomes" id="UP000027195">
    <property type="component" value="Unassembled WGS sequence"/>
</dbReference>
<evidence type="ECO:0000256" key="2">
    <source>
        <dbReference type="SAM" id="MobiDB-lite"/>
    </source>
</evidence>